<dbReference type="Proteomes" id="UP001501410">
    <property type="component" value="Unassembled WGS sequence"/>
</dbReference>
<feature type="signal peptide" evidence="1">
    <location>
        <begin position="1"/>
        <end position="20"/>
    </location>
</feature>
<organism evidence="2 3">
    <name type="scientific">Rurimicrobium arvi</name>
    <dbReference type="NCBI Taxonomy" id="2049916"/>
    <lineage>
        <taxon>Bacteria</taxon>
        <taxon>Pseudomonadati</taxon>
        <taxon>Bacteroidota</taxon>
        <taxon>Chitinophagia</taxon>
        <taxon>Chitinophagales</taxon>
        <taxon>Chitinophagaceae</taxon>
        <taxon>Rurimicrobium</taxon>
    </lineage>
</organism>
<feature type="chain" id="PRO_5046926509" evidence="1">
    <location>
        <begin position="21"/>
        <end position="217"/>
    </location>
</feature>
<sequence>MKKSFLMAGAALMLSVSAMAQQFTDVLSKTFEAFDTTRVQEKKLEASNKLNLIAKKFDGEWLAAYYAAYGKVGLTYNESDGAKRDLWLDDADTYISQAVSVLGKDNDETYVMKAMIANARLGVDPKSRWQKYGKVFEENLDNAKQLNPDNPRIYLLRGIAKFYTPAMFGGGKKTALPYFEKAKSLFAARTDTDITKPYWGAATNNYFLGLASTEDKE</sequence>
<proteinExistence type="predicted"/>
<evidence type="ECO:0000313" key="3">
    <source>
        <dbReference type="Proteomes" id="UP001501410"/>
    </source>
</evidence>
<dbReference type="RefSeq" id="WP_344825258.1">
    <property type="nucleotide sequence ID" value="NZ_BAABEZ010000022.1"/>
</dbReference>
<protein>
    <submittedName>
        <fullName evidence="2">Uncharacterized protein</fullName>
    </submittedName>
</protein>
<evidence type="ECO:0000256" key="1">
    <source>
        <dbReference type="SAM" id="SignalP"/>
    </source>
</evidence>
<dbReference type="EMBL" id="BAABEZ010000022">
    <property type="protein sequence ID" value="GAA4454455.1"/>
    <property type="molecule type" value="Genomic_DNA"/>
</dbReference>
<keyword evidence="1" id="KW-0732">Signal</keyword>
<comment type="caution">
    <text evidence="2">The sequence shown here is derived from an EMBL/GenBank/DDBJ whole genome shotgun (WGS) entry which is preliminary data.</text>
</comment>
<keyword evidence="3" id="KW-1185">Reference proteome</keyword>
<reference evidence="3" key="1">
    <citation type="journal article" date="2019" name="Int. J. Syst. Evol. Microbiol.">
        <title>The Global Catalogue of Microorganisms (GCM) 10K type strain sequencing project: providing services to taxonomists for standard genome sequencing and annotation.</title>
        <authorList>
            <consortium name="The Broad Institute Genomics Platform"/>
            <consortium name="The Broad Institute Genome Sequencing Center for Infectious Disease"/>
            <person name="Wu L."/>
            <person name="Ma J."/>
        </authorList>
    </citation>
    <scope>NUCLEOTIDE SEQUENCE [LARGE SCALE GENOMIC DNA]</scope>
    <source>
        <strain evidence="3">JCM 31921</strain>
    </source>
</reference>
<accession>A0ABP8MQE8</accession>
<gene>
    <name evidence="2" type="ORF">GCM10023092_16500</name>
</gene>
<name>A0ABP8MQE8_9BACT</name>
<evidence type="ECO:0000313" key="2">
    <source>
        <dbReference type="EMBL" id="GAA4454455.1"/>
    </source>
</evidence>